<accession>A0A1E4SWB4</accession>
<dbReference type="CDD" id="cd11285">
    <property type="entry name" value="ADF_Twf-N_like"/>
    <property type="match status" value="1"/>
</dbReference>
<dbReference type="PANTHER" id="PTHR13759">
    <property type="entry name" value="TWINFILIN"/>
    <property type="match status" value="1"/>
</dbReference>
<keyword evidence="11" id="KW-1185">Reference proteome</keyword>
<evidence type="ECO:0000313" key="10">
    <source>
        <dbReference type="EMBL" id="ODV83774.1"/>
    </source>
</evidence>
<dbReference type="InterPro" id="IPR028458">
    <property type="entry name" value="Twinfilin"/>
</dbReference>
<dbReference type="PANTHER" id="PTHR13759:SF1">
    <property type="entry name" value="TWINFILIN"/>
    <property type="match status" value="1"/>
</dbReference>
<dbReference type="OrthoDB" id="10006997at2759"/>
<dbReference type="GO" id="GO:0051016">
    <property type="term" value="P:barbed-end actin filament capping"/>
    <property type="evidence" value="ECO:0007669"/>
    <property type="project" value="TreeGrafter"/>
</dbReference>
<name>A0A1E4SWB4_9ASCO</name>
<keyword evidence="4" id="KW-0677">Repeat</keyword>
<dbReference type="Pfam" id="PF00241">
    <property type="entry name" value="Cofilin_ADF"/>
    <property type="match status" value="2"/>
</dbReference>
<dbReference type="GO" id="GO:0005884">
    <property type="term" value="C:actin filament"/>
    <property type="evidence" value="ECO:0007669"/>
    <property type="project" value="TreeGrafter"/>
</dbReference>
<evidence type="ECO:0000256" key="6">
    <source>
        <dbReference type="ARBA" id="ARBA00023212"/>
    </source>
</evidence>
<dbReference type="GO" id="GO:0051015">
    <property type="term" value="F:actin filament binding"/>
    <property type="evidence" value="ECO:0007669"/>
    <property type="project" value="TreeGrafter"/>
</dbReference>
<dbReference type="STRING" id="983967.A0A1E4SWB4"/>
<evidence type="ECO:0000259" key="9">
    <source>
        <dbReference type="PROSITE" id="PS51263"/>
    </source>
</evidence>
<comment type="subunit">
    <text evidence="7">Interacts with G-actin; ADP-actin form.</text>
</comment>
<evidence type="ECO:0000256" key="1">
    <source>
        <dbReference type="ARBA" id="ARBA00004245"/>
    </source>
</evidence>
<evidence type="ECO:0000256" key="3">
    <source>
        <dbReference type="ARBA" id="ARBA00022490"/>
    </source>
</evidence>
<sequence length="326" mass="36573">MSTQSGITTNPELIEAFKQYITNGDRALYIKIENEQLIPSNVIKGTSSLDSDFDLISNELNEYDCSFIIIKNDEVTDKHIFINYVPDNSQVKQKMLYASTKNTLLRELGTEFFSPILFINELEEISSKGWDAIKKHEASENPLSAEEESLQVVKNMELLSIGSSRAKPQLVTDSSRSLGMNLDVSLIQDLKNTTSNELVTLIIGEDEKIIIYKKSSISEPQELTQGKLLNTQPNFNIVKFGDNLYFIYTCPSGSKVRERMVYASSKLGLLTNLKSNGFEFKKVIEVGDADEIELSEFDDSQTTEVATPTPAANGLRFSKPKGPRRR</sequence>
<dbReference type="SMART" id="SM00102">
    <property type="entry name" value="ADF"/>
    <property type="match status" value="2"/>
</dbReference>
<dbReference type="SUPFAM" id="SSF55753">
    <property type="entry name" value="Actin depolymerizing proteins"/>
    <property type="match status" value="2"/>
</dbReference>
<reference evidence="11" key="1">
    <citation type="submission" date="2016-04" db="EMBL/GenBank/DDBJ databases">
        <title>Comparative genomics of biotechnologically important yeasts.</title>
        <authorList>
            <consortium name="DOE Joint Genome Institute"/>
            <person name="Riley R."/>
            <person name="Haridas S."/>
            <person name="Wolfe K.H."/>
            <person name="Lopes M.R."/>
            <person name="Hittinger C.T."/>
            <person name="Goker M."/>
            <person name="Salamov A."/>
            <person name="Wisecaver J."/>
            <person name="Long T.M."/>
            <person name="Aerts A.L."/>
            <person name="Barry K."/>
            <person name="Choi C."/>
            <person name="Clum A."/>
            <person name="Coughlan A.Y."/>
            <person name="Deshpande S."/>
            <person name="Douglass A.P."/>
            <person name="Hanson S.J."/>
            <person name="Klenk H.-P."/>
            <person name="Labutti K."/>
            <person name="Lapidus A."/>
            <person name="Lindquist E."/>
            <person name="Lipzen A."/>
            <person name="Meier-Kolthoff J.P."/>
            <person name="Ohm R.A."/>
            <person name="Otillar R.P."/>
            <person name="Pangilinan J."/>
            <person name="Peng Y."/>
            <person name="Rokas A."/>
            <person name="Rosa C.A."/>
            <person name="Scheuner C."/>
            <person name="Sibirny A.A."/>
            <person name="Slot J.C."/>
            <person name="Stielow J.B."/>
            <person name="Sun H."/>
            <person name="Kurtzman C.P."/>
            <person name="Blackwell M."/>
            <person name="Grigoriev I.V."/>
            <person name="Jeffries T.W."/>
        </authorList>
    </citation>
    <scope>NUCLEOTIDE SEQUENCE [LARGE SCALE GENOMIC DNA]</scope>
    <source>
        <strain evidence="11">NRRL YB-2248</strain>
    </source>
</reference>
<comment type="similarity">
    <text evidence="2">Belongs to the actin-binding proteins ADF family. Twinfilin subfamily.</text>
</comment>
<dbReference type="Proteomes" id="UP000094801">
    <property type="component" value="Unassembled WGS sequence"/>
</dbReference>
<keyword evidence="6" id="KW-0206">Cytoskeleton</keyword>
<keyword evidence="3" id="KW-0963">Cytoplasm</keyword>
<evidence type="ECO:0000313" key="11">
    <source>
        <dbReference type="Proteomes" id="UP000094801"/>
    </source>
</evidence>
<dbReference type="InterPro" id="IPR029006">
    <property type="entry name" value="ADF-H/Gelsolin-like_dom_sf"/>
</dbReference>
<dbReference type="GO" id="GO:0005737">
    <property type="term" value="C:cytoplasm"/>
    <property type="evidence" value="ECO:0007669"/>
    <property type="project" value="TreeGrafter"/>
</dbReference>
<proteinExistence type="inferred from homology"/>
<evidence type="ECO:0000256" key="8">
    <source>
        <dbReference type="SAM" id="MobiDB-lite"/>
    </source>
</evidence>
<dbReference type="PROSITE" id="PS51263">
    <property type="entry name" value="ADF_H"/>
    <property type="match status" value="1"/>
</dbReference>
<dbReference type="GO" id="GO:0003785">
    <property type="term" value="F:actin monomer binding"/>
    <property type="evidence" value="ECO:0007669"/>
    <property type="project" value="TreeGrafter"/>
</dbReference>
<protein>
    <recommendedName>
        <fullName evidence="9">ADF-H domain-containing protein</fullName>
    </recommendedName>
</protein>
<evidence type="ECO:0000256" key="7">
    <source>
        <dbReference type="ARBA" id="ARBA00038532"/>
    </source>
</evidence>
<feature type="domain" description="ADF-H" evidence="9">
    <location>
        <begin position="5"/>
        <end position="135"/>
    </location>
</feature>
<evidence type="ECO:0000256" key="2">
    <source>
        <dbReference type="ARBA" id="ARBA00009557"/>
    </source>
</evidence>
<dbReference type="AlphaFoldDB" id="A0A1E4SWB4"/>
<dbReference type="Gene3D" id="3.40.20.10">
    <property type="entry name" value="Severin"/>
    <property type="match status" value="2"/>
</dbReference>
<dbReference type="EMBL" id="KV453861">
    <property type="protein sequence ID" value="ODV83774.1"/>
    <property type="molecule type" value="Genomic_DNA"/>
</dbReference>
<feature type="region of interest" description="Disordered" evidence="8">
    <location>
        <begin position="297"/>
        <end position="326"/>
    </location>
</feature>
<organism evidence="10 11">
    <name type="scientific">[Candida] arabinofermentans NRRL YB-2248</name>
    <dbReference type="NCBI Taxonomy" id="983967"/>
    <lineage>
        <taxon>Eukaryota</taxon>
        <taxon>Fungi</taxon>
        <taxon>Dikarya</taxon>
        <taxon>Ascomycota</taxon>
        <taxon>Saccharomycotina</taxon>
        <taxon>Pichiomycetes</taxon>
        <taxon>Pichiales</taxon>
        <taxon>Pichiaceae</taxon>
        <taxon>Ogataea</taxon>
        <taxon>Ogataea/Candida clade</taxon>
    </lineage>
</organism>
<feature type="non-terminal residue" evidence="10">
    <location>
        <position position="1"/>
    </location>
</feature>
<dbReference type="InterPro" id="IPR002108">
    <property type="entry name" value="ADF-H"/>
</dbReference>
<keyword evidence="5" id="KW-0009">Actin-binding</keyword>
<dbReference type="GO" id="GO:0030042">
    <property type="term" value="P:actin filament depolymerization"/>
    <property type="evidence" value="ECO:0007669"/>
    <property type="project" value="TreeGrafter"/>
</dbReference>
<evidence type="ECO:0000256" key="5">
    <source>
        <dbReference type="ARBA" id="ARBA00023203"/>
    </source>
</evidence>
<comment type="subcellular location">
    <subcellularLocation>
        <location evidence="1">Cytoplasm</location>
        <location evidence="1">Cytoskeleton</location>
    </subcellularLocation>
</comment>
<evidence type="ECO:0000256" key="4">
    <source>
        <dbReference type="ARBA" id="ARBA00022737"/>
    </source>
</evidence>
<gene>
    <name evidence="10" type="ORF">CANARDRAFT_29759</name>
</gene>